<proteinExistence type="evidence at transcript level"/>
<organism evidence="1">
    <name type="scientific">Lotus japonicus</name>
    <name type="common">Lotus corniculatus var. japonicus</name>
    <dbReference type="NCBI Taxonomy" id="34305"/>
    <lineage>
        <taxon>Eukaryota</taxon>
        <taxon>Viridiplantae</taxon>
        <taxon>Streptophyta</taxon>
        <taxon>Embryophyta</taxon>
        <taxon>Tracheophyta</taxon>
        <taxon>Spermatophyta</taxon>
        <taxon>Magnoliopsida</taxon>
        <taxon>eudicotyledons</taxon>
        <taxon>Gunneridae</taxon>
        <taxon>Pentapetalae</taxon>
        <taxon>rosids</taxon>
        <taxon>fabids</taxon>
        <taxon>Fabales</taxon>
        <taxon>Fabaceae</taxon>
        <taxon>Papilionoideae</taxon>
        <taxon>50 kb inversion clade</taxon>
        <taxon>NPAAA clade</taxon>
        <taxon>Hologalegina</taxon>
        <taxon>robinioid clade</taxon>
        <taxon>Loteae</taxon>
        <taxon>Lotus</taxon>
    </lineage>
</organism>
<sequence length="67" mass="7905">MSSFCPLQRRINTHFNQFIVMISGHCLSINLTPRNFLLPFLSNQTTKNTGTHNEQVMFSDYTRRGRW</sequence>
<name>I3T4S3_LOTJA</name>
<dbReference type="AlphaFoldDB" id="I3T4S3"/>
<evidence type="ECO:0000313" key="1">
    <source>
        <dbReference type="EMBL" id="AFK47515.1"/>
    </source>
</evidence>
<reference evidence="1" key="1">
    <citation type="submission" date="2012-05" db="EMBL/GenBank/DDBJ databases">
        <authorList>
            <person name="Krishnakumar V."/>
            <person name="Cheung F."/>
            <person name="Xiao Y."/>
            <person name="Chan A."/>
            <person name="Moskal W.A."/>
            <person name="Town C.D."/>
        </authorList>
    </citation>
    <scope>NUCLEOTIDE SEQUENCE</scope>
</reference>
<protein>
    <submittedName>
        <fullName evidence="1">Uncharacterized protein</fullName>
    </submittedName>
</protein>
<dbReference type="EMBL" id="BT147721">
    <property type="protein sequence ID" value="AFK47515.1"/>
    <property type="molecule type" value="mRNA"/>
</dbReference>
<accession>I3T4S3</accession>